<sequence>MNKIILFLGIQGSGKGTQAEILAKSRHIPLLEAGALIRKEIDRKTNLGNFIRSYSEKGILIPDKQIEKILINNIRKMGHPKKIIIDGFPRIVEQIEVLYHIEKFLGAKKIITIFLKMSKNDAIKRLSDRLICVKCNKIYSKTIDKITICPKCNSKLIKREDDTGKAIKKRLEVFEKETIPVIEKLKEKSDFIEIDATGSIEKISKIIDRKVKKILSQ</sequence>
<comment type="subunit">
    <text evidence="5 7">Monomer.</text>
</comment>
<reference evidence="8 9" key="1">
    <citation type="submission" date="2017-07" db="EMBL/GenBank/DDBJ databases">
        <title>Mechanisms for carbon and nitrogen cycling indicate functional differentiation within the Candidate Phyla Radiation.</title>
        <authorList>
            <person name="Danczak R.E."/>
            <person name="Johnston M.D."/>
            <person name="Kenah C."/>
            <person name="Slattery M."/>
            <person name="Wrighton K.C."/>
            <person name="Wilkins M.J."/>
        </authorList>
    </citation>
    <scope>NUCLEOTIDE SEQUENCE [LARGE SCALE GENOMIC DNA]</scope>
    <source>
        <strain evidence="8">Licking1014_85</strain>
    </source>
</reference>
<dbReference type="AlphaFoldDB" id="A0A554LM92"/>
<comment type="function">
    <text evidence="5">Catalyzes the reversible transfer of the terminal phosphate group between ATP and AMP. Plays an important role in cellular energy homeostasis and in adenine nucleotide metabolism.</text>
</comment>
<evidence type="ECO:0000256" key="1">
    <source>
        <dbReference type="ARBA" id="ARBA00022679"/>
    </source>
</evidence>
<keyword evidence="2 5" id="KW-0545">Nucleotide biosynthesis</keyword>
<dbReference type="Pfam" id="PF00406">
    <property type="entry name" value="ADK"/>
    <property type="match status" value="1"/>
</dbReference>
<comment type="similarity">
    <text evidence="5 6">Belongs to the adenylate kinase family.</text>
</comment>
<dbReference type="CDD" id="cd01428">
    <property type="entry name" value="ADK"/>
    <property type="match status" value="1"/>
</dbReference>
<evidence type="ECO:0000313" key="8">
    <source>
        <dbReference type="EMBL" id="TSC93904.1"/>
    </source>
</evidence>
<evidence type="ECO:0000256" key="3">
    <source>
        <dbReference type="ARBA" id="ARBA00022741"/>
    </source>
</evidence>
<name>A0A554LM92_9BACT</name>
<feature type="binding site" evidence="5">
    <location>
        <position position="129"/>
    </location>
    <ligand>
        <name>ATP</name>
        <dbReference type="ChEBI" id="CHEBI:30616"/>
    </ligand>
</feature>
<feature type="binding site" evidence="5">
    <location>
        <position position="198"/>
    </location>
    <ligand>
        <name>ATP</name>
        <dbReference type="ChEBI" id="CHEBI:30616"/>
    </ligand>
</feature>
<evidence type="ECO:0000313" key="9">
    <source>
        <dbReference type="Proteomes" id="UP000315589"/>
    </source>
</evidence>
<comment type="subcellular location">
    <subcellularLocation>
        <location evidence="5 7">Cytoplasm</location>
    </subcellularLocation>
</comment>
<keyword evidence="4 5" id="KW-0418">Kinase</keyword>
<feature type="binding site" evidence="5">
    <location>
        <position position="94"/>
    </location>
    <ligand>
        <name>AMP</name>
        <dbReference type="ChEBI" id="CHEBI:456215"/>
    </ligand>
</feature>
<dbReference type="GO" id="GO:0004017">
    <property type="term" value="F:AMP kinase activity"/>
    <property type="evidence" value="ECO:0007669"/>
    <property type="project" value="UniProtKB-UniRule"/>
</dbReference>
<comment type="caution">
    <text evidence="5">Lacks conserved residue(s) required for the propagation of feature annotation.</text>
</comment>
<gene>
    <name evidence="5" type="primary">adk</name>
    <name evidence="8" type="ORF">CEN91_73</name>
</gene>
<dbReference type="SUPFAM" id="SSF52540">
    <property type="entry name" value="P-loop containing nucleoside triphosphate hydrolases"/>
    <property type="match status" value="1"/>
</dbReference>
<comment type="catalytic activity">
    <reaction evidence="5 7">
        <text>AMP + ATP = 2 ADP</text>
        <dbReference type="Rhea" id="RHEA:12973"/>
        <dbReference type="ChEBI" id="CHEBI:30616"/>
        <dbReference type="ChEBI" id="CHEBI:456215"/>
        <dbReference type="ChEBI" id="CHEBI:456216"/>
        <dbReference type="EC" id="2.7.4.3"/>
    </reaction>
</comment>
<evidence type="ECO:0000256" key="4">
    <source>
        <dbReference type="ARBA" id="ARBA00022777"/>
    </source>
</evidence>
<feature type="binding site" evidence="5">
    <location>
        <begin position="138"/>
        <end position="139"/>
    </location>
    <ligand>
        <name>ATP</name>
        <dbReference type="ChEBI" id="CHEBI:30616"/>
    </ligand>
</feature>
<feature type="binding site" evidence="5">
    <location>
        <begin position="87"/>
        <end position="90"/>
    </location>
    <ligand>
        <name>AMP</name>
        <dbReference type="ChEBI" id="CHEBI:456215"/>
    </ligand>
</feature>
<comment type="domain">
    <text evidence="5">Consists of three domains, a large central CORE domain and two small peripheral domains, NMPbind and LID, which undergo movements during catalysis. The LID domain closes over the site of phosphoryl transfer upon ATP binding. Assembling and dissambling the active center during each catalytic cycle provides an effective means to prevent ATP hydrolysis.</text>
</comment>
<feature type="binding site" evidence="5">
    <location>
        <begin position="59"/>
        <end position="61"/>
    </location>
    <ligand>
        <name>AMP</name>
        <dbReference type="ChEBI" id="CHEBI:456215"/>
    </ligand>
</feature>
<dbReference type="UniPathway" id="UPA00588">
    <property type="reaction ID" value="UER00649"/>
</dbReference>
<dbReference type="GO" id="GO:0005524">
    <property type="term" value="F:ATP binding"/>
    <property type="evidence" value="ECO:0007669"/>
    <property type="project" value="UniProtKB-UniRule"/>
</dbReference>
<comment type="pathway">
    <text evidence="5">Purine metabolism; AMP biosynthesis via salvage pathway; AMP from ADP: step 1/1.</text>
</comment>
<dbReference type="PANTHER" id="PTHR23359">
    <property type="entry name" value="NUCLEOTIDE KINASE"/>
    <property type="match status" value="1"/>
</dbReference>
<protein>
    <recommendedName>
        <fullName evidence="5 7">Adenylate kinase</fullName>
        <shortName evidence="5">AK</shortName>
        <ecNumber evidence="5 7">2.7.4.3</ecNumber>
    </recommendedName>
    <alternativeName>
        <fullName evidence="5">ATP-AMP transphosphorylase</fullName>
    </alternativeName>
    <alternativeName>
        <fullName evidence="5">ATP:AMP phosphotransferase</fullName>
    </alternativeName>
    <alternativeName>
        <fullName evidence="5">Adenylate monophosphate kinase</fullName>
    </alternativeName>
</protein>
<dbReference type="InterPro" id="IPR000850">
    <property type="entry name" value="Adenylat/UMP-CMP_kin"/>
</dbReference>
<dbReference type="EC" id="2.7.4.3" evidence="5 7"/>
<dbReference type="Gene3D" id="3.40.50.300">
    <property type="entry name" value="P-loop containing nucleotide triphosphate hydrolases"/>
    <property type="match status" value="1"/>
</dbReference>
<dbReference type="GO" id="GO:0044209">
    <property type="term" value="P:AMP salvage"/>
    <property type="evidence" value="ECO:0007669"/>
    <property type="project" value="UniProtKB-UniRule"/>
</dbReference>
<dbReference type="PROSITE" id="PS00113">
    <property type="entry name" value="ADENYLATE_KINASE"/>
    <property type="match status" value="1"/>
</dbReference>
<organism evidence="8 9">
    <name type="scientific">Candidatus Berkelbacteria bacterium Licking1014_85</name>
    <dbReference type="NCBI Taxonomy" id="2017148"/>
    <lineage>
        <taxon>Bacteria</taxon>
        <taxon>Candidatus Berkelbacteria</taxon>
    </lineage>
</organism>
<dbReference type="GO" id="GO:0005737">
    <property type="term" value="C:cytoplasm"/>
    <property type="evidence" value="ECO:0007669"/>
    <property type="project" value="UniProtKB-SubCell"/>
</dbReference>
<feature type="binding site" evidence="5">
    <location>
        <position position="159"/>
    </location>
    <ligand>
        <name>AMP</name>
        <dbReference type="ChEBI" id="CHEBI:456215"/>
    </ligand>
</feature>
<keyword evidence="1 5" id="KW-0808">Transferase</keyword>
<dbReference type="InterPro" id="IPR033690">
    <property type="entry name" value="Adenylat_kinase_CS"/>
</dbReference>
<dbReference type="InterPro" id="IPR027417">
    <property type="entry name" value="P-loop_NTPase"/>
</dbReference>
<evidence type="ECO:0000256" key="6">
    <source>
        <dbReference type="RuleBase" id="RU003330"/>
    </source>
</evidence>
<feature type="binding site" evidence="5">
    <location>
        <position position="170"/>
    </location>
    <ligand>
        <name>AMP</name>
        <dbReference type="ChEBI" id="CHEBI:456215"/>
    </ligand>
</feature>
<keyword evidence="3 5" id="KW-0547">Nucleotide-binding</keyword>
<keyword evidence="5" id="KW-0963">Cytoplasm</keyword>
<feature type="binding site" evidence="5">
    <location>
        <begin position="12"/>
        <end position="17"/>
    </location>
    <ligand>
        <name>ATP</name>
        <dbReference type="ChEBI" id="CHEBI:30616"/>
    </ligand>
</feature>
<feature type="binding site" evidence="5">
    <location>
        <position position="38"/>
    </location>
    <ligand>
        <name>AMP</name>
        <dbReference type="ChEBI" id="CHEBI:456215"/>
    </ligand>
</feature>
<proteinExistence type="inferred from homology"/>
<accession>A0A554LM92</accession>
<keyword evidence="5 7" id="KW-0067">ATP-binding</keyword>
<dbReference type="PRINTS" id="PR00094">
    <property type="entry name" value="ADENYLTKNASE"/>
</dbReference>
<evidence type="ECO:0000256" key="7">
    <source>
        <dbReference type="RuleBase" id="RU003331"/>
    </source>
</evidence>
<dbReference type="EMBL" id="VMGI01000007">
    <property type="protein sequence ID" value="TSC93904.1"/>
    <property type="molecule type" value="Genomic_DNA"/>
</dbReference>
<comment type="caution">
    <text evidence="8">The sequence shown here is derived from an EMBL/GenBank/DDBJ whole genome shotgun (WGS) entry which is preliminary data.</text>
</comment>
<evidence type="ECO:0000256" key="2">
    <source>
        <dbReference type="ARBA" id="ARBA00022727"/>
    </source>
</evidence>
<dbReference type="HAMAP" id="MF_00235">
    <property type="entry name" value="Adenylate_kinase_Adk"/>
    <property type="match status" value="1"/>
</dbReference>
<evidence type="ECO:0000256" key="5">
    <source>
        <dbReference type="HAMAP-Rule" id="MF_00235"/>
    </source>
</evidence>
<dbReference type="Proteomes" id="UP000315589">
    <property type="component" value="Unassembled WGS sequence"/>
</dbReference>
<feature type="region of interest" description="NMP" evidence="5">
    <location>
        <begin position="32"/>
        <end position="61"/>
    </location>
</feature>